<evidence type="ECO:0000313" key="4">
    <source>
        <dbReference type="Proteomes" id="UP001500074"/>
    </source>
</evidence>
<feature type="compositionally biased region" description="Gly residues" evidence="1">
    <location>
        <begin position="99"/>
        <end position="130"/>
    </location>
</feature>
<organism evidence="3 4">
    <name type="scientific">Modicisalibacter zincidurans</name>
    <dbReference type="NCBI Taxonomy" id="1178777"/>
    <lineage>
        <taxon>Bacteria</taxon>
        <taxon>Pseudomonadati</taxon>
        <taxon>Pseudomonadota</taxon>
        <taxon>Gammaproteobacteria</taxon>
        <taxon>Oceanospirillales</taxon>
        <taxon>Halomonadaceae</taxon>
        <taxon>Modicisalibacter</taxon>
    </lineage>
</organism>
<keyword evidence="4" id="KW-1185">Reference proteome</keyword>
<comment type="caution">
    <text evidence="3">The sequence shown here is derived from an EMBL/GenBank/DDBJ whole genome shotgun (WGS) entry which is preliminary data.</text>
</comment>
<dbReference type="Proteomes" id="UP001500074">
    <property type="component" value="Unassembled WGS sequence"/>
</dbReference>
<proteinExistence type="predicted"/>
<feature type="compositionally biased region" description="Low complexity" evidence="1">
    <location>
        <begin position="67"/>
        <end position="98"/>
    </location>
</feature>
<sequence length="130" mass="12457">MESATKKATKLHAFAASLLLTGLLTAGSALANEPTGTSTEGMSQSGSGGMSQECSDAMKDSNGQCPDDMGTGTSGSGSNSTGSDSGTGMNGDSMNGDSMNGGGMNGDSMNGGGMTDDSMNGGGMNGGSSQ</sequence>
<feature type="signal peptide" evidence="2">
    <location>
        <begin position="1"/>
        <end position="31"/>
    </location>
</feature>
<evidence type="ECO:0000313" key="3">
    <source>
        <dbReference type="EMBL" id="GAA5174735.1"/>
    </source>
</evidence>
<reference evidence="4" key="1">
    <citation type="journal article" date="2019" name="Int. J. Syst. Evol. Microbiol.">
        <title>The Global Catalogue of Microorganisms (GCM) 10K type strain sequencing project: providing services to taxonomists for standard genome sequencing and annotation.</title>
        <authorList>
            <consortium name="The Broad Institute Genomics Platform"/>
            <consortium name="The Broad Institute Genome Sequencing Center for Infectious Disease"/>
            <person name="Wu L."/>
            <person name="Ma J."/>
        </authorList>
    </citation>
    <scope>NUCLEOTIDE SEQUENCE [LARGE SCALE GENOMIC DNA]</scope>
    <source>
        <strain evidence="4">JCM 18472</strain>
    </source>
</reference>
<evidence type="ECO:0000256" key="2">
    <source>
        <dbReference type="SAM" id="SignalP"/>
    </source>
</evidence>
<feature type="region of interest" description="Disordered" evidence="1">
    <location>
        <begin position="30"/>
        <end position="130"/>
    </location>
</feature>
<dbReference type="EMBL" id="BAABKI010000018">
    <property type="protein sequence ID" value="GAA5174735.1"/>
    <property type="molecule type" value="Genomic_DNA"/>
</dbReference>
<feature type="chain" id="PRO_5047084706" description="Pentapeptide MXKDX repeat protein" evidence="2">
    <location>
        <begin position="32"/>
        <end position="130"/>
    </location>
</feature>
<name>A0ABP9RCA4_9GAMM</name>
<feature type="compositionally biased region" description="Low complexity" evidence="1">
    <location>
        <begin position="30"/>
        <end position="53"/>
    </location>
</feature>
<evidence type="ECO:0000256" key="1">
    <source>
        <dbReference type="SAM" id="MobiDB-lite"/>
    </source>
</evidence>
<evidence type="ECO:0008006" key="5">
    <source>
        <dbReference type="Google" id="ProtNLM"/>
    </source>
</evidence>
<gene>
    <name evidence="3" type="ORF">GCM10023342_16390</name>
</gene>
<protein>
    <recommendedName>
        <fullName evidence="5">Pentapeptide MXKDX repeat protein</fullName>
    </recommendedName>
</protein>
<keyword evidence="2" id="KW-0732">Signal</keyword>
<accession>A0ABP9RCA4</accession>
<dbReference type="RefSeq" id="WP_160171089.1">
    <property type="nucleotide sequence ID" value="NZ_BAABKI010000018.1"/>
</dbReference>